<organism evidence="2 3">
    <name type="scientific">Mollisia scopiformis</name>
    <name type="common">Conifer needle endophyte fungus</name>
    <name type="synonym">Phialocephala scopiformis</name>
    <dbReference type="NCBI Taxonomy" id="149040"/>
    <lineage>
        <taxon>Eukaryota</taxon>
        <taxon>Fungi</taxon>
        <taxon>Dikarya</taxon>
        <taxon>Ascomycota</taxon>
        <taxon>Pezizomycotina</taxon>
        <taxon>Leotiomycetes</taxon>
        <taxon>Helotiales</taxon>
        <taxon>Mollisiaceae</taxon>
        <taxon>Mollisia</taxon>
    </lineage>
</organism>
<reference evidence="2 3" key="1">
    <citation type="submission" date="2015-10" db="EMBL/GenBank/DDBJ databases">
        <title>Full genome of DAOMC 229536 Phialocephala scopiformis, a fungal endophyte of spruce producing the potent anti-insectan compound rugulosin.</title>
        <authorList>
            <consortium name="DOE Joint Genome Institute"/>
            <person name="Walker A.K."/>
            <person name="Frasz S.L."/>
            <person name="Seifert K.A."/>
            <person name="Miller J.D."/>
            <person name="Mondo S.J."/>
            <person name="Labutti K."/>
            <person name="Lipzen A."/>
            <person name="Dockter R."/>
            <person name="Kennedy M."/>
            <person name="Grigoriev I.V."/>
            <person name="Spatafora J.W."/>
        </authorList>
    </citation>
    <scope>NUCLEOTIDE SEQUENCE [LARGE SCALE GENOMIC DNA]</scope>
    <source>
        <strain evidence="2 3">CBS 120377</strain>
    </source>
</reference>
<accession>A0A132B9R0</accession>
<evidence type="ECO:0000256" key="1">
    <source>
        <dbReference type="SAM" id="MobiDB-lite"/>
    </source>
</evidence>
<keyword evidence="3" id="KW-1185">Reference proteome</keyword>
<name>A0A132B9R0_MOLSC</name>
<dbReference type="GeneID" id="28823355"/>
<gene>
    <name evidence="2" type="ORF">LY89DRAFT_676827</name>
</gene>
<feature type="compositionally biased region" description="Polar residues" evidence="1">
    <location>
        <begin position="175"/>
        <end position="192"/>
    </location>
</feature>
<sequence length="696" mass="75678">MAKAVHIRSLSQKHAHPHIESRGSTPQMERGCSGVEIDLKQSSFILELLTQNPSTQWSPSSSTWTPTYLALISTASHKKQTSPHAIQNRNDNSIINVLLSVVAIESFHSYSCDLKTHLISRQISKRNFGPEESFGHSFKSINMIYEPDEPLPSPVSRMISRARELVASQYPPLPSQDSQSITPGSRNTDATSLTPSLNEVAHMGGWAYPTGHGAGHTLPEYPLPNGITSVGESNYATGGTRPLLNGGGGGAIATHPILNQVTYSGDANYVAGTGAGSSLKACDGSDSQAGEFDNEYRFGYMDGYASVTGACVVPDEISDIMSYQSGWAAGFAESFNTLALPGNVFQDPDTGGYLAATTTGSLNHQQQAFSHSDFSTSYYPDLDSSMLMPNGGTELAHAAAEEFPFRVGLPGPSGIVGRAEMTSTSGNSLIDTDLLERGEEYEERLRLEVSVPHTIHNGFVQMPTPNSTAYSMTPAQDNMDSPALANHQVQAQVPAPTSTAYSMSPDHYNMDSLVLATHDDPTNHGQAQVHIPSSNGYDMNPAPMASSALVQQSVSSQDTSGALRVKPKKNTPVRYVPYVGPDGETRPTEPGNRKLLKHELKLLESFYLIIEPLNAPMRGHRQLESWCWSWSIVKYNSTIHNEWCVYLVANSTAEEEAMVGESHKEHERAKANWKKDFAAYRALRRKEKKKEKSGKA</sequence>
<dbReference type="RefSeq" id="XP_018062762.1">
    <property type="nucleotide sequence ID" value="XM_018213629.1"/>
</dbReference>
<proteinExistence type="predicted"/>
<evidence type="ECO:0000313" key="2">
    <source>
        <dbReference type="EMBL" id="KUJ08407.1"/>
    </source>
</evidence>
<dbReference type="KEGG" id="psco:LY89DRAFT_676827"/>
<dbReference type="AlphaFoldDB" id="A0A132B9R0"/>
<dbReference type="Proteomes" id="UP000070700">
    <property type="component" value="Unassembled WGS sequence"/>
</dbReference>
<dbReference type="EMBL" id="KQ947435">
    <property type="protein sequence ID" value="KUJ08407.1"/>
    <property type="molecule type" value="Genomic_DNA"/>
</dbReference>
<dbReference type="InParanoid" id="A0A132B9R0"/>
<evidence type="ECO:0000313" key="3">
    <source>
        <dbReference type="Proteomes" id="UP000070700"/>
    </source>
</evidence>
<feature type="region of interest" description="Disordered" evidence="1">
    <location>
        <begin position="169"/>
        <end position="192"/>
    </location>
</feature>
<feature type="region of interest" description="Disordered" evidence="1">
    <location>
        <begin position="1"/>
        <end position="30"/>
    </location>
</feature>
<protein>
    <submittedName>
        <fullName evidence="2">Uncharacterized protein</fullName>
    </submittedName>
</protein>